<evidence type="ECO:0000259" key="12">
    <source>
        <dbReference type="Pfam" id="PF05134"/>
    </source>
</evidence>
<sequence length="424" mass="47780">MNFGALLRLTEQPVCTAWINGEINEGSLEKLPPFRGSLVVLLPTTEILLSSIKLPIKQTQRIRQAVPYALEENLADDVENLHFALGQRDKAGNQAVAVISHRFMQSILQRLKNAGLQVHSLLPDVLAVPYPPNGWGILYLGGLALVRTGAHSGFAIEQAQLPEWCQLALNDKSLTKPETIDLYSHDSGTELLQGLATQGIEIHLQQQEQGAIALLAETLKKPPKAASLPLNLIQTPYQQRDLLQALWKPWRLTAGLLVLWLALWLGLAWQENQQLQQQKISLKQQINALYRETFPKARKIVNPKVQMERALNQLKQQNRKGKQDEGLLQLLLSSHIALLQTPKFYLKKLDYQKNTLHLDFELASLQDLESLKQKLKNAGLQVSTQSASSQDHKAKVRLKIQKNKKHYDSLHFPVDSLEAKTSLW</sequence>
<dbReference type="Gene3D" id="3.30.420.380">
    <property type="match status" value="1"/>
</dbReference>
<dbReference type="NCBIfam" id="TIGR01709">
    <property type="entry name" value="typeII_sec_gspL"/>
    <property type="match status" value="1"/>
</dbReference>
<dbReference type="GO" id="GO:0005886">
    <property type="term" value="C:plasma membrane"/>
    <property type="evidence" value="ECO:0007669"/>
    <property type="project" value="UniProtKB-SubCell"/>
</dbReference>
<evidence type="ECO:0000256" key="9">
    <source>
        <dbReference type="ARBA" id="ARBA00023136"/>
    </source>
</evidence>
<keyword evidence="11" id="KW-0175">Coiled coil</keyword>
<reference evidence="14 15" key="1">
    <citation type="submission" date="2016-10" db="EMBL/GenBank/DDBJ databases">
        <authorList>
            <person name="de Groot N.N."/>
        </authorList>
    </citation>
    <scope>NUCLEOTIDE SEQUENCE [LARGE SCALE GENOMIC DNA]</scope>
    <source>
        <strain evidence="14">MBHS1</strain>
    </source>
</reference>
<keyword evidence="5" id="KW-0997">Cell inner membrane</keyword>
<keyword evidence="3 10" id="KW-0813">Transport</keyword>
<evidence type="ECO:0000256" key="7">
    <source>
        <dbReference type="ARBA" id="ARBA00022927"/>
    </source>
</evidence>
<dbReference type="EMBL" id="FMSV02000123">
    <property type="protein sequence ID" value="SEH04818.1"/>
    <property type="molecule type" value="Genomic_DNA"/>
</dbReference>
<dbReference type="SUPFAM" id="SSF53067">
    <property type="entry name" value="Actin-like ATPase domain"/>
    <property type="match status" value="1"/>
</dbReference>
<evidence type="ECO:0000256" key="1">
    <source>
        <dbReference type="ARBA" id="ARBA00004377"/>
    </source>
</evidence>
<evidence type="ECO:0000256" key="6">
    <source>
        <dbReference type="ARBA" id="ARBA00022692"/>
    </source>
</evidence>
<dbReference type="InterPro" id="IPR043129">
    <property type="entry name" value="ATPase_NBD"/>
</dbReference>
<evidence type="ECO:0000256" key="8">
    <source>
        <dbReference type="ARBA" id="ARBA00022989"/>
    </source>
</evidence>
<keyword evidence="8" id="KW-1133">Transmembrane helix</keyword>
<dbReference type="RefSeq" id="WP_177428187.1">
    <property type="nucleotide sequence ID" value="NZ_FMSV02000123.1"/>
</dbReference>
<dbReference type="Gene3D" id="3.30.1360.100">
    <property type="entry name" value="General secretion pathway protein M, EpsM"/>
    <property type="match status" value="1"/>
</dbReference>
<keyword evidence="4" id="KW-1003">Cell membrane</keyword>
<feature type="coiled-coil region" evidence="11">
    <location>
        <begin position="272"/>
        <end position="324"/>
    </location>
</feature>
<evidence type="ECO:0000256" key="3">
    <source>
        <dbReference type="ARBA" id="ARBA00022448"/>
    </source>
</evidence>
<keyword evidence="6" id="KW-0812">Transmembrane</keyword>
<proteinExistence type="inferred from homology"/>
<dbReference type="Pfam" id="PF12693">
    <property type="entry name" value="GspL_C"/>
    <property type="match status" value="1"/>
</dbReference>
<keyword evidence="7 10" id="KW-0653">Protein transport</keyword>
<evidence type="ECO:0000313" key="14">
    <source>
        <dbReference type="EMBL" id="SEH04818.1"/>
    </source>
</evidence>
<gene>
    <name evidence="14" type="primary">epsL_1</name>
    <name evidence="14" type="ORF">MBHS_00670</name>
</gene>
<dbReference type="GO" id="GO:0015628">
    <property type="term" value="P:protein secretion by the type II secretion system"/>
    <property type="evidence" value="ECO:0007669"/>
    <property type="project" value="InterPro"/>
</dbReference>
<accession>A0A1H6F3R5</accession>
<evidence type="ECO:0000256" key="10">
    <source>
        <dbReference type="PIRNR" id="PIRNR015761"/>
    </source>
</evidence>
<dbReference type="GO" id="GO:0009276">
    <property type="term" value="C:Gram-negative-bacterium-type cell wall"/>
    <property type="evidence" value="ECO:0007669"/>
    <property type="project" value="InterPro"/>
</dbReference>
<keyword evidence="9" id="KW-0472">Membrane</keyword>
<feature type="domain" description="GspL periplasmic" evidence="13">
    <location>
        <begin position="246"/>
        <end position="402"/>
    </location>
</feature>
<evidence type="ECO:0000256" key="4">
    <source>
        <dbReference type="ARBA" id="ARBA00022475"/>
    </source>
</evidence>
<dbReference type="Pfam" id="PF05134">
    <property type="entry name" value="T2SSL"/>
    <property type="match status" value="1"/>
</dbReference>
<comment type="function">
    <text evidence="10">Inner membrane component of the type II secretion system required for the energy-dependent secretion of extracellular factors such as proteases and toxins from the periplasm.</text>
</comment>
<dbReference type="PIRSF" id="PIRSF015761">
    <property type="entry name" value="Protein_L"/>
    <property type="match status" value="1"/>
</dbReference>
<organism evidence="14 15">
    <name type="scientific">Candidatus Venteria ishoeyi</name>
    <dbReference type="NCBI Taxonomy" id="1899563"/>
    <lineage>
        <taxon>Bacteria</taxon>
        <taxon>Pseudomonadati</taxon>
        <taxon>Pseudomonadota</taxon>
        <taxon>Gammaproteobacteria</taxon>
        <taxon>Thiotrichales</taxon>
        <taxon>Thiotrichaceae</taxon>
        <taxon>Venteria</taxon>
    </lineage>
</organism>
<dbReference type="InterPro" id="IPR007812">
    <property type="entry name" value="T2SS_protein-GspL"/>
</dbReference>
<name>A0A1H6F3R5_9GAMM</name>
<evidence type="ECO:0000259" key="13">
    <source>
        <dbReference type="Pfam" id="PF12693"/>
    </source>
</evidence>
<dbReference type="InterPro" id="IPR025691">
    <property type="entry name" value="GspL_pp_dom"/>
</dbReference>
<evidence type="ECO:0000256" key="11">
    <source>
        <dbReference type="SAM" id="Coils"/>
    </source>
</evidence>
<evidence type="ECO:0000256" key="5">
    <source>
        <dbReference type="ARBA" id="ARBA00022519"/>
    </source>
</evidence>
<evidence type="ECO:0000256" key="2">
    <source>
        <dbReference type="ARBA" id="ARBA00005318"/>
    </source>
</evidence>
<keyword evidence="15" id="KW-1185">Reference proteome</keyword>
<dbReference type="InterPro" id="IPR024230">
    <property type="entry name" value="GspL_cyto_dom"/>
</dbReference>
<dbReference type="Proteomes" id="UP000236724">
    <property type="component" value="Unassembled WGS sequence"/>
</dbReference>
<dbReference type="AlphaFoldDB" id="A0A1H6F3R5"/>
<feature type="domain" description="GspL cytoplasmic actin-ATPase-like" evidence="12">
    <location>
        <begin position="33"/>
        <end position="216"/>
    </location>
</feature>
<dbReference type="CDD" id="cd24017">
    <property type="entry name" value="ASKHA_T2SSL_N"/>
    <property type="match status" value="1"/>
</dbReference>
<protein>
    <recommendedName>
        <fullName evidence="10">Type II secretion system protein L</fullName>
        <shortName evidence="10">T2SS protein L</shortName>
    </recommendedName>
</protein>
<dbReference type="GO" id="GO:0015627">
    <property type="term" value="C:type II protein secretion system complex"/>
    <property type="evidence" value="ECO:0007669"/>
    <property type="project" value="InterPro"/>
</dbReference>
<evidence type="ECO:0000313" key="15">
    <source>
        <dbReference type="Proteomes" id="UP000236724"/>
    </source>
</evidence>
<comment type="similarity">
    <text evidence="2 10">Belongs to the GSP L family.</text>
</comment>
<comment type="subcellular location">
    <subcellularLocation>
        <location evidence="1">Cell inner membrane</location>
        <topology evidence="1">Single-pass membrane protein</topology>
    </subcellularLocation>
</comment>